<reference evidence="20" key="1">
    <citation type="submission" date="2017-02" db="EMBL/GenBank/DDBJ databases">
        <authorList>
            <person name="Regsiter A."/>
            <person name="William W."/>
        </authorList>
    </citation>
    <scope>NUCLEOTIDE SEQUENCE</scope>
    <source>
        <strain evidence="20">Bib</strain>
    </source>
</reference>
<accession>A0A3P3XGM6</accession>
<dbReference type="HAMAP" id="MF_00021">
    <property type="entry name" value="ThiI"/>
    <property type="match status" value="1"/>
</dbReference>
<evidence type="ECO:0000256" key="6">
    <source>
        <dbReference type="ARBA" id="ARBA00022840"/>
    </source>
</evidence>
<dbReference type="GO" id="GO:0004810">
    <property type="term" value="F:CCA tRNA nucleotidyltransferase activity"/>
    <property type="evidence" value="ECO:0007669"/>
    <property type="project" value="InterPro"/>
</dbReference>
<keyword evidence="7 18" id="KW-0694">RNA-binding</keyword>
<dbReference type="InterPro" id="IPR004114">
    <property type="entry name" value="THUMP_dom"/>
</dbReference>
<feature type="binding site" evidence="18">
    <location>
        <begin position="181"/>
        <end position="182"/>
    </location>
    <ligand>
        <name>ATP</name>
        <dbReference type="ChEBI" id="CHEBI:30616"/>
    </ligand>
</feature>
<comment type="similarity">
    <text evidence="12 18">Belongs to the ThiI family.</text>
</comment>
<feature type="binding site" evidence="18">
    <location>
        <position position="285"/>
    </location>
    <ligand>
        <name>ATP</name>
        <dbReference type="ChEBI" id="CHEBI:30616"/>
    </ligand>
</feature>
<dbReference type="GO" id="GO:0009229">
    <property type="term" value="P:thiamine diphosphate biosynthetic process"/>
    <property type="evidence" value="ECO:0007669"/>
    <property type="project" value="UniProtKB-UniRule"/>
</dbReference>
<dbReference type="Pfam" id="PF22025">
    <property type="entry name" value="ThiI_fer"/>
    <property type="match status" value="1"/>
</dbReference>
<feature type="binding site" evidence="18">
    <location>
        <position position="294"/>
    </location>
    <ligand>
        <name>ATP</name>
        <dbReference type="ChEBI" id="CHEBI:30616"/>
    </ligand>
</feature>
<dbReference type="GO" id="GO:0005829">
    <property type="term" value="C:cytosol"/>
    <property type="evidence" value="ECO:0007669"/>
    <property type="project" value="TreeGrafter"/>
</dbReference>
<dbReference type="SUPFAM" id="SSF143437">
    <property type="entry name" value="THUMP domain-like"/>
    <property type="match status" value="1"/>
</dbReference>
<evidence type="ECO:0000256" key="1">
    <source>
        <dbReference type="ARBA" id="ARBA00004496"/>
    </source>
</evidence>
<keyword evidence="6 18" id="KW-0067">ATP-binding</keyword>
<evidence type="ECO:0000256" key="4">
    <source>
        <dbReference type="ARBA" id="ARBA00022679"/>
    </source>
</evidence>
<dbReference type="CDD" id="cd01712">
    <property type="entry name" value="PPase_ThiI"/>
    <property type="match status" value="1"/>
</dbReference>
<gene>
    <name evidence="18 20" type="primary">thiI</name>
    <name evidence="20" type="ORF">SPIROBIBN47_100183</name>
</gene>
<evidence type="ECO:0000256" key="17">
    <source>
        <dbReference type="ARBA" id="ARBA00080570"/>
    </source>
</evidence>
<dbReference type="GO" id="GO:0005524">
    <property type="term" value="F:ATP binding"/>
    <property type="evidence" value="ECO:0007669"/>
    <property type="project" value="UniProtKB-UniRule"/>
</dbReference>
<dbReference type="Pfam" id="PF02568">
    <property type="entry name" value="ThiI"/>
    <property type="match status" value="1"/>
</dbReference>
<keyword evidence="4 18" id="KW-0808">Transferase</keyword>
<dbReference type="Gene3D" id="3.40.50.620">
    <property type="entry name" value="HUPs"/>
    <property type="match status" value="1"/>
</dbReference>
<dbReference type="EC" id="2.8.1.4" evidence="13 18"/>
<evidence type="ECO:0000256" key="18">
    <source>
        <dbReference type="HAMAP-Rule" id="MF_00021"/>
    </source>
</evidence>
<dbReference type="PROSITE" id="PS51165">
    <property type="entry name" value="THUMP"/>
    <property type="match status" value="1"/>
</dbReference>
<evidence type="ECO:0000256" key="11">
    <source>
        <dbReference type="ARBA" id="ARBA00058382"/>
    </source>
</evidence>
<comment type="catalytic activity">
    <reaction evidence="10 18">
        <text>[ThiS sulfur-carrier protein]-C-terminal Gly-Gly-AMP + S-sulfanyl-L-cysteinyl-[cysteine desulfurase] + AH2 = [ThiS sulfur-carrier protein]-C-terminal-Gly-aminoethanethioate + L-cysteinyl-[cysteine desulfurase] + A + AMP + 2 H(+)</text>
        <dbReference type="Rhea" id="RHEA:43340"/>
        <dbReference type="Rhea" id="RHEA-COMP:12157"/>
        <dbReference type="Rhea" id="RHEA-COMP:12158"/>
        <dbReference type="Rhea" id="RHEA-COMP:12910"/>
        <dbReference type="Rhea" id="RHEA-COMP:19908"/>
        <dbReference type="ChEBI" id="CHEBI:13193"/>
        <dbReference type="ChEBI" id="CHEBI:15378"/>
        <dbReference type="ChEBI" id="CHEBI:17499"/>
        <dbReference type="ChEBI" id="CHEBI:29950"/>
        <dbReference type="ChEBI" id="CHEBI:61963"/>
        <dbReference type="ChEBI" id="CHEBI:90618"/>
        <dbReference type="ChEBI" id="CHEBI:232372"/>
        <dbReference type="ChEBI" id="CHEBI:456215"/>
    </reaction>
</comment>
<dbReference type="InterPro" id="IPR054173">
    <property type="entry name" value="ThiI_fer"/>
</dbReference>
<keyword evidence="5 18" id="KW-0547">Nucleotide-binding</keyword>
<keyword evidence="3 18" id="KW-0820">tRNA-binding</keyword>
<dbReference type="InterPro" id="IPR014729">
    <property type="entry name" value="Rossmann-like_a/b/a_fold"/>
</dbReference>
<dbReference type="GO" id="GO:0140741">
    <property type="term" value="F:tRNA-uracil-4 sulfurtransferase activity"/>
    <property type="evidence" value="ECO:0007669"/>
    <property type="project" value="UniProtKB-EC"/>
</dbReference>
<feature type="binding site" evidence="18">
    <location>
        <begin position="206"/>
        <end position="207"/>
    </location>
    <ligand>
        <name>ATP</name>
        <dbReference type="ChEBI" id="CHEBI:30616"/>
    </ligand>
</feature>
<dbReference type="GO" id="GO:0052837">
    <property type="term" value="P:thiazole biosynthetic process"/>
    <property type="evidence" value="ECO:0007669"/>
    <property type="project" value="TreeGrafter"/>
</dbReference>
<comment type="catalytic activity">
    <reaction evidence="9 18">
        <text>[ThiI sulfur-carrier protein]-S-sulfanyl-L-cysteine + a uridine in tRNA + 2 reduced [2Fe-2S]-[ferredoxin] + ATP + H(+) = [ThiI sulfur-carrier protein]-L-cysteine + a 4-thiouridine in tRNA + 2 oxidized [2Fe-2S]-[ferredoxin] + AMP + diphosphate</text>
        <dbReference type="Rhea" id="RHEA:24176"/>
        <dbReference type="Rhea" id="RHEA-COMP:10000"/>
        <dbReference type="Rhea" id="RHEA-COMP:10001"/>
        <dbReference type="Rhea" id="RHEA-COMP:13337"/>
        <dbReference type="Rhea" id="RHEA-COMP:13338"/>
        <dbReference type="Rhea" id="RHEA-COMP:13339"/>
        <dbReference type="Rhea" id="RHEA-COMP:13340"/>
        <dbReference type="ChEBI" id="CHEBI:15378"/>
        <dbReference type="ChEBI" id="CHEBI:29950"/>
        <dbReference type="ChEBI" id="CHEBI:30616"/>
        <dbReference type="ChEBI" id="CHEBI:33019"/>
        <dbReference type="ChEBI" id="CHEBI:33737"/>
        <dbReference type="ChEBI" id="CHEBI:33738"/>
        <dbReference type="ChEBI" id="CHEBI:61963"/>
        <dbReference type="ChEBI" id="CHEBI:65315"/>
        <dbReference type="ChEBI" id="CHEBI:136798"/>
        <dbReference type="ChEBI" id="CHEBI:456215"/>
        <dbReference type="EC" id="2.8.1.4"/>
    </reaction>
</comment>
<dbReference type="InterPro" id="IPR003720">
    <property type="entry name" value="tRNA_STrfase"/>
</dbReference>
<evidence type="ECO:0000313" key="20">
    <source>
        <dbReference type="EMBL" id="SLM09953.1"/>
    </source>
</evidence>
<dbReference type="EMBL" id="FWDM01000002">
    <property type="protein sequence ID" value="SLM09953.1"/>
    <property type="molecule type" value="Genomic_DNA"/>
</dbReference>
<dbReference type="GO" id="GO:0002937">
    <property type="term" value="P:tRNA 4-thiouridine biosynthesis"/>
    <property type="evidence" value="ECO:0007669"/>
    <property type="project" value="TreeGrafter"/>
</dbReference>
<keyword evidence="2 18" id="KW-0963">Cytoplasm</keyword>
<evidence type="ECO:0000256" key="15">
    <source>
        <dbReference type="ARBA" id="ARBA00075337"/>
    </source>
</evidence>
<dbReference type="UniPathway" id="UPA00060"/>
<dbReference type="NCBIfam" id="TIGR00342">
    <property type="entry name" value="tRNA uracil 4-sulfurtransferase ThiI"/>
    <property type="match status" value="1"/>
</dbReference>
<dbReference type="SMART" id="SM00981">
    <property type="entry name" value="THUMP"/>
    <property type="match status" value="1"/>
</dbReference>
<keyword evidence="8 18" id="KW-0784">Thiamine biosynthesis</keyword>
<dbReference type="PANTHER" id="PTHR43209:SF1">
    <property type="entry name" value="TRNA SULFURTRANSFERASE"/>
    <property type="match status" value="1"/>
</dbReference>
<evidence type="ECO:0000256" key="9">
    <source>
        <dbReference type="ARBA" id="ARBA00050570"/>
    </source>
</evidence>
<protein>
    <recommendedName>
        <fullName evidence="14 18">Probable tRNA sulfurtransferase</fullName>
        <ecNumber evidence="13 18">2.8.1.4</ecNumber>
    </recommendedName>
    <alternativeName>
        <fullName evidence="15 18">Sulfur carrier protein ThiS sulfurtransferase</fullName>
    </alternativeName>
    <alternativeName>
        <fullName evidence="16 18">Thiamine biosynthesis protein ThiI</fullName>
    </alternativeName>
    <alternativeName>
        <fullName evidence="17 18">tRNA 4-thiouridine synthase</fullName>
    </alternativeName>
</protein>
<dbReference type="FunFam" id="3.40.50.620:FF:000053">
    <property type="entry name" value="Probable tRNA sulfurtransferase"/>
    <property type="match status" value="1"/>
</dbReference>
<evidence type="ECO:0000256" key="10">
    <source>
        <dbReference type="ARBA" id="ARBA00052330"/>
    </source>
</evidence>
<feature type="binding site" evidence="18">
    <location>
        <position position="263"/>
    </location>
    <ligand>
        <name>ATP</name>
        <dbReference type="ChEBI" id="CHEBI:30616"/>
    </ligand>
</feature>
<dbReference type="InterPro" id="IPR050102">
    <property type="entry name" value="tRNA_sulfurtransferase_ThiI"/>
</dbReference>
<evidence type="ECO:0000256" key="14">
    <source>
        <dbReference type="ARBA" id="ARBA00071867"/>
    </source>
</evidence>
<organism evidence="20">
    <name type="scientific">uncultured spirochete</name>
    <dbReference type="NCBI Taxonomy" id="156406"/>
    <lineage>
        <taxon>Bacteria</taxon>
        <taxon>Pseudomonadati</taxon>
        <taxon>Spirochaetota</taxon>
        <taxon>Spirochaetia</taxon>
        <taxon>Spirochaetales</taxon>
        <taxon>environmental samples</taxon>
    </lineage>
</organism>
<dbReference type="GO" id="GO:0000049">
    <property type="term" value="F:tRNA binding"/>
    <property type="evidence" value="ECO:0007669"/>
    <property type="project" value="UniProtKB-UniRule"/>
</dbReference>
<feature type="domain" description="THUMP" evidence="19">
    <location>
        <begin position="58"/>
        <end position="165"/>
    </location>
</feature>
<dbReference type="SUPFAM" id="SSF52402">
    <property type="entry name" value="Adenine nucleotide alpha hydrolases-like"/>
    <property type="match status" value="1"/>
</dbReference>
<evidence type="ECO:0000256" key="3">
    <source>
        <dbReference type="ARBA" id="ARBA00022555"/>
    </source>
</evidence>
<dbReference type="InterPro" id="IPR049962">
    <property type="entry name" value="THUMP_ThiI"/>
</dbReference>
<dbReference type="InterPro" id="IPR049961">
    <property type="entry name" value="ThiI_N"/>
</dbReference>
<dbReference type="Gene3D" id="3.30.2130.30">
    <property type="match status" value="1"/>
</dbReference>
<evidence type="ECO:0000256" key="16">
    <source>
        <dbReference type="ARBA" id="ARBA00077849"/>
    </source>
</evidence>
<sequence>MRTFFLIKPGEIELKLGNRREFVHRLKEQIQKRLHGIHFDLEEYPGRFFLSVEEKDTDFALFVLQHCPGVNGIAQAIKSEKRTERILKAAIEIASKEAARGARRFKVETRRSDKSFPLDSYGMSAAAGDAVTQALSSLSVDVHNPDFIIAIEIRERAYIYASTSPGPRGLPVGSQGKGVLLLSGGIDSPVAGYMMARRGLAIESVYFHTYPFTSEEAQKKVEQLARRIAIWTGSMHAWIVSFTEVQLKIKKGGREEANTLMLRMAMMKAADVIASRIKARAIVTGESLGQVASQTAENLRLSQSMTSLPVLRPLIGIDKEETIATARRIGTYTISILPYEDCCVLFSPKHPVLKPDFEDLRAYFSSLELESEILKAVDKAEEKFFSFGDALREYGLDAYAEFWNAGGPRA</sequence>
<dbReference type="AlphaFoldDB" id="A0A3P3XGM6"/>
<dbReference type="PANTHER" id="PTHR43209">
    <property type="entry name" value="TRNA SULFURTRANSFERASE"/>
    <property type="match status" value="1"/>
</dbReference>
<name>A0A3P3XGM6_9SPIR</name>
<dbReference type="Pfam" id="PF02926">
    <property type="entry name" value="THUMP"/>
    <property type="match status" value="1"/>
</dbReference>
<comment type="subcellular location">
    <subcellularLocation>
        <location evidence="1 18">Cytoplasm</location>
    </subcellularLocation>
</comment>
<evidence type="ECO:0000256" key="8">
    <source>
        <dbReference type="ARBA" id="ARBA00022977"/>
    </source>
</evidence>
<comment type="function">
    <text evidence="11 18">Catalyzes the ATP-dependent transfer of a sulfur to tRNA to produce 4-thiouridine in position 8 of tRNAs, which functions as a near-UV photosensor. Also catalyzes the transfer of sulfur to the sulfur carrier protein ThiS, forming ThiS-thiocarboxylate. This is a step in the synthesis of thiazole, in the thiamine biosynthesis pathway. The sulfur is donated as persulfide by IscS.</text>
</comment>
<evidence type="ECO:0000256" key="13">
    <source>
        <dbReference type="ARBA" id="ARBA00066827"/>
    </source>
</evidence>
<evidence type="ECO:0000256" key="12">
    <source>
        <dbReference type="ARBA" id="ARBA00061472"/>
    </source>
</evidence>
<comment type="pathway">
    <text evidence="18">Cofactor biosynthesis; thiamine diphosphate biosynthesis.</text>
</comment>
<dbReference type="CDD" id="cd11716">
    <property type="entry name" value="THUMP_ThiI"/>
    <property type="match status" value="1"/>
</dbReference>
<dbReference type="GO" id="GO:0009228">
    <property type="term" value="P:thiamine biosynthetic process"/>
    <property type="evidence" value="ECO:0007669"/>
    <property type="project" value="UniProtKB-KW"/>
</dbReference>
<evidence type="ECO:0000256" key="7">
    <source>
        <dbReference type="ARBA" id="ARBA00022884"/>
    </source>
</evidence>
<dbReference type="InterPro" id="IPR020536">
    <property type="entry name" value="ThiI_AANH"/>
</dbReference>
<evidence type="ECO:0000259" key="19">
    <source>
        <dbReference type="PROSITE" id="PS51165"/>
    </source>
</evidence>
<evidence type="ECO:0000256" key="5">
    <source>
        <dbReference type="ARBA" id="ARBA00022741"/>
    </source>
</evidence>
<evidence type="ECO:0000256" key="2">
    <source>
        <dbReference type="ARBA" id="ARBA00022490"/>
    </source>
</evidence>
<proteinExistence type="inferred from homology"/>